<keyword evidence="3" id="KW-0963">Cytoplasm</keyword>
<evidence type="ECO:0000256" key="3">
    <source>
        <dbReference type="ARBA" id="ARBA00022490"/>
    </source>
</evidence>
<dbReference type="AlphaFoldDB" id="U4LCB0"/>
<dbReference type="OMA" id="AFWPRCV"/>
<sequence>MFSWVTNAAQSALSAVAGTAEPIYGPSHLHHVSKQEAENPKYEVLPEDLSWVALDSTCAETQTFYIDTKAGPLIMLQVIYSNVANIHVSAQLNVKVFYPDGKIHWSAKTMDNYAFDEKKRSFGADNFKIELAPDNNSYRIISNLDTETLVDVTITREIPAFKVGKDARTNFGENAANPWGCIRHLFWPKGKAEGTLTVKGEKIDAAGGAVFILALQGMKPHHAASKWNFATFESEHFVAFMMEFTTPPSYGSGIVNVGGVYKDGKLLVGTTKGTFEHTETRLDAETEWQEPTAIKATWVGSSQEDNKTEVVASLESKLENRIDRVDVMAEVPAIIKRIVSGAVGTKPYIYQFRQKGTLKVKIGDQEFSEEGKLFTEATFINNF</sequence>
<dbReference type="eggNOG" id="ENOG502QQY3">
    <property type="taxonomic scope" value="Eukaryota"/>
</dbReference>
<evidence type="ECO:0000256" key="1">
    <source>
        <dbReference type="ARBA" id="ARBA00004496"/>
    </source>
</evidence>
<organism evidence="6 7">
    <name type="scientific">Pyronema omphalodes (strain CBS 100304)</name>
    <name type="common">Pyronema confluens</name>
    <dbReference type="NCBI Taxonomy" id="1076935"/>
    <lineage>
        <taxon>Eukaryota</taxon>
        <taxon>Fungi</taxon>
        <taxon>Dikarya</taxon>
        <taxon>Ascomycota</taxon>
        <taxon>Pezizomycotina</taxon>
        <taxon>Pezizomycetes</taxon>
        <taxon>Pezizales</taxon>
        <taxon>Pyronemataceae</taxon>
        <taxon>Pyronema</taxon>
    </lineage>
</organism>
<gene>
    <name evidence="6" type="ORF">PCON_07055</name>
</gene>
<dbReference type="InterPro" id="IPR051385">
    <property type="entry name" value="Ceramide-binding_SVF1"/>
</dbReference>
<protein>
    <submittedName>
        <fullName evidence="6">Similar to Survival factor 1 acc. no. Q7RX39</fullName>
    </submittedName>
</protein>
<dbReference type="InterPro" id="IPR013931">
    <property type="entry name" value="Svf1-like_N"/>
</dbReference>
<dbReference type="SUPFAM" id="SSF159245">
    <property type="entry name" value="AttH-like"/>
    <property type="match status" value="1"/>
</dbReference>
<dbReference type="OrthoDB" id="2590239at2759"/>
<evidence type="ECO:0000259" key="5">
    <source>
        <dbReference type="Pfam" id="PF17187"/>
    </source>
</evidence>
<dbReference type="GO" id="GO:0005737">
    <property type="term" value="C:cytoplasm"/>
    <property type="evidence" value="ECO:0007669"/>
    <property type="project" value="UniProtKB-SubCell"/>
</dbReference>
<dbReference type="InterPro" id="IPR033394">
    <property type="entry name" value="Svf1-like_C"/>
</dbReference>
<dbReference type="GO" id="GO:0006979">
    <property type="term" value="P:response to oxidative stress"/>
    <property type="evidence" value="ECO:0007669"/>
    <property type="project" value="InterPro"/>
</dbReference>
<dbReference type="EMBL" id="HF935354">
    <property type="protein sequence ID" value="CCX29729.1"/>
    <property type="molecule type" value="Genomic_DNA"/>
</dbReference>
<keyword evidence="7" id="KW-1185">Reference proteome</keyword>
<dbReference type="Pfam" id="PF17187">
    <property type="entry name" value="Svf1_C"/>
    <property type="match status" value="1"/>
</dbReference>
<evidence type="ECO:0000259" key="4">
    <source>
        <dbReference type="Pfam" id="PF08622"/>
    </source>
</evidence>
<evidence type="ECO:0000256" key="2">
    <source>
        <dbReference type="ARBA" id="ARBA00009069"/>
    </source>
</evidence>
<reference evidence="6 7" key="1">
    <citation type="journal article" date="2013" name="PLoS Genet.">
        <title>The genome and development-dependent transcriptomes of Pyronema confluens: a window into fungal evolution.</title>
        <authorList>
            <person name="Traeger S."/>
            <person name="Altegoer F."/>
            <person name="Freitag M."/>
            <person name="Gabaldon T."/>
            <person name="Kempken F."/>
            <person name="Kumar A."/>
            <person name="Marcet-Houben M."/>
            <person name="Poggeler S."/>
            <person name="Stajich J.E."/>
            <person name="Nowrousian M."/>
        </authorList>
    </citation>
    <scope>NUCLEOTIDE SEQUENCE [LARGE SCALE GENOMIC DNA]</scope>
    <source>
        <strain evidence="7">CBS 100304</strain>
        <tissue evidence="6">Vegetative mycelium</tissue>
    </source>
</reference>
<evidence type="ECO:0000313" key="7">
    <source>
        <dbReference type="Proteomes" id="UP000018144"/>
    </source>
</evidence>
<comment type="subcellular location">
    <subcellularLocation>
        <location evidence="1">Cytoplasm</location>
    </subcellularLocation>
</comment>
<name>U4LCB0_PYROM</name>
<dbReference type="PANTHER" id="PTHR47107">
    <property type="entry name" value="SVF1-LIKE PROTEIN YDR222W-RELATED"/>
    <property type="match status" value="1"/>
</dbReference>
<dbReference type="Pfam" id="PF08622">
    <property type="entry name" value="Svf1"/>
    <property type="match status" value="1"/>
</dbReference>
<proteinExistence type="inferred from homology"/>
<dbReference type="PANTHER" id="PTHR47107:SF1">
    <property type="entry name" value="CERAMIDE-BINDING PROTEIN SVF1-RELATED"/>
    <property type="match status" value="1"/>
</dbReference>
<feature type="domain" description="Svf1-like N-terminal" evidence="4">
    <location>
        <begin position="60"/>
        <end position="216"/>
    </location>
</feature>
<comment type="similarity">
    <text evidence="2">Belongs to the SVF1 family.</text>
</comment>
<evidence type="ECO:0000313" key="6">
    <source>
        <dbReference type="EMBL" id="CCX29729.1"/>
    </source>
</evidence>
<feature type="domain" description="Svf1-like C-terminal" evidence="5">
    <location>
        <begin position="218"/>
        <end position="380"/>
    </location>
</feature>
<dbReference type="Proteomes" id="UP000018144">
    <property type="component" value="Unassembled WGS sequence"/>
</dbReference>
<accession>U4LCB0</accession>